<dbReference type="Proteomes" id="UP001374584">
    <property type="component" value="Unassembled WGS sequence"/>
</dbReference>
<evidence type="ECO:0000256" key="1">
    <source>
        <dbReference type="SAM" id="MobiDB-lite"/>
    </source>
</evidence>
<accession>A0AAN9N9L2</accession>
<reference evidence="2 3" key="1">
    <citation type="submission" date="2024-01" db="EMBL/GenBank/DDBJ databases">
        <title>The genomes of 5 underutilized Papilionoideae crops provide insights into root nodulation and disease resistanc.</title>
        <authorList>
            <person name="Jiang F."/>
        </authorList>
    </citation>
    <scope>NUCLEOTIDE SEQUENCE [LARGE SCALE GENOMIC DNA]</scope>
    <source>
        <strain evidence="2">JINMINGXINNONG_FW02</strain>
        <tissue evidence="2">Leaves</tissue>
    </source>
</reference>
<feature type="region of interest" description="Disordered" evidence="1">
    <location>
        <begin position="1"/>
        <end position="46"/>
    </location>
</feature>
<dbReference type="AlphaFoldDB" id="A0AAN9N9L2"/>
<sequence>MKRIQEDQRNQRHSKNRTLTWMEGENNSLPYNPRHTASGEAMGMSSRQHPFTEAIMEVSLPHTWKSPTIDKYDCRIDLDDHIDAYVTQVSLYTADDTLLRRVFPTSLKVM</sequence>
<organism evidence="2 3">
    <name type="scientific">Phaseolus coccineus</name>
    <name type="common">Scarlet runner bean</name>
    <name type="synonym">Phaseolus multiflorus</name>
    <dbReference type="NCBI Taxonomy" id="3886"/>
    <lineage>
        <taxon>Eukaryota</taxon>
        <taxon>Viridiplantae</taxon>
        <taxon>Streptophyta</taxon>
        <taxon>Embryophyta</taxon>
        <taxon>Tracheophyta</taxon>
        <taxon>Spermatophyta</taxon>
        <taxon>Magnoliopsida</taxon>
        <taxon>eudicotyledons</taxon>
        <taxon>Gunneridae</taxon>
        <taxon>Pentapetalae</taxon>
        <taxon>rosids</taxon>
        <taxon>fabids</taxon>
        <taxon>Fabales</taxon>
        <taxon>Fabaceae</taxon>
        <taxon>Papilionoideae</taxon>
        <taxon>50 kb inversion clade</taxon>
        <taxon>NPAAA clade</taxon>
        <taxon>indigoferoid/millettioid clade</taxon>
        <taxon>Phaseoleae</taxon>
        <taxon>Phaseolus</taxon>
    </lineage>
</organism>
<keyword evidence="3" id="KW-1185">Reference proteome</keyword>
<feature type="compositionally biased region" description="Basic and acidic residues" evidence="1">
    <location>
        <begin position="1"/>
        <end position="10"/>
    </location>
</feature>
<dbReference type="EMBL" id="JAYMYR010000004">
    <property type="protein sequence ID" value="KAK7368306.1"/>
    <property type="molecule type" value="Genomic_DNA"/>
</dbReference>
<evidence type="ECO:0000313" key="3">
    <source>
        <dbReference type="Proteomes" id="UP001374584"/>
    </source>
</evidence>
<evidence type="ECO:0000313" key="2">
    <source>
        <dbReference type="EMBL" id="KAK7368306.1"/>
    </source>
</evidence>
<gene>
    <name evidence="2" type="ORF">VNO80_10331</name>
</gene>
<name>A0AAN9N9L2_PHACN</name>
<proteinExistence type="predicted"/>
<protein>
    <submittedName>
        <fullName evidence="2">Uncharacterized protein</fullName>
    </submittedName>
</protein>
<comment type="caution">
    <text evidence="2">The sequence shown here is derived from an EMBL/GenBank/DDBJ whole genome shotgun (WGS) entry which is preliminary data.</text>
</comment>